<feature type="domain" description="SfsA N-terminal OB" evidence="2">
    <location>
        <begin position="13"/>
        <end position="77"/>
    </location>
</feature>
<evidence type="ECO:0008006" key="5">
    <source>
        <dbReference type="Google" id="ProtNLM"/>
    </source>
</evidence>
<organism evidence="3 4">
    <name type="scientific">Candidatus Lambdaproteobacteria bacterium RIFOXYD2_FULL_50_16</name>
    <dbReference type="NCBI Taxonomy" id="1817772"/>
    <lineage>
        <taxon>Bacteria</taxon>
        <taxon>Pseudomonadati</taxon>
        <taxon>Pseudomonadota</taxon>
        <taxon>Candidatus Lambdaproteobacteria</taxon>
    </lineage>
</organism>
<evidence type="ECO:0000313" key="4">
    <source>
        <dbReference type="Proteomes" id="UP000178449"/>
    </source>
</evidence>
<dbReference type="Gene3D" id="3.40.1350.60">
    <property type="match status" value="1"/>
</dbReference>
<dbReference type="InterPro" id="IPR002837">
    <property type="entry name" value="DUF123"/>
</dbReference>
<reference evidence="3 4" key="1">
    <citation type="journal article" date="2016" name="Nat. Commun.">
        <title>Thousands of microbial genomes shed light on interconnected biogeochemical processes in an aquifer system.</title>
        <authorList>
            <person name="Anantharaman K."/>
            <person name="Brown C.T."/>
            <person name="Hug L.A."/>
            <person name="Sharon I."/>
            <person name="Castelle C.J."/>
            <person name="Probst A.J."/>
            <person name="Thomas B.C."/>
            <person name="Singh A."/>
            <person name="Wilkins M.J."/>
            <person name="Karaoz U."/>
            <person name="Brodie E.L."/>
            <person name="Williams K.H."/>
            <person name="Hubbard S.S."/>
            <person name="Banfield J.F."/>
        </authorList>
    </citation>
    <scope>NUCLEOTIDE SEQUENCE [LARGE SCALE GENOMIC DNA]</scope>
</reference>
<dbReference type="NCBIfam" id="TIGR00230">
    <property type="entry name" value="sfsA"/>
    <property type="match status" value="1"/>
</dbReference>
<dbReference type="GO" id="GO:0003677">
    <property type="term" value="F:DNA binding"/>
    <property type="evidence" value="ECO:0007669"/>
    <property type="project" value="InterPro"/>
</dbReference>
<evidence type="ECO:0000259" key="1">
    <source>
        <dbReference type="Pfam" id="PF03749"/>
    </source>
</evidence>
<dbReference type="Gene3D" id="2.40.50.580">
    <property type="match status" value="1"/>
</dbReference>
<dbReference type="Pfam" id="PF17746">
    <property type="entry name" value="SfsA_N"/>
    <property type="match status" value="1"/>
</dbReference>
<dbReference type="InterPro" id="IPR041465">
    <property type="entry name" value="SfsA_N"/>
</dbReference>
<dbReference type="Pfam" id="PF03749">
    <property type="entry name" value="SfsA"/>
    <property type="match status" value="1"/>
</dbReference>
<dbReference type="Proteomes" id="UP000178449">
    <property type="component" value="Unassembled WGS sequence"/>
</dbReference>
<dbReference type="PANTHER" id="PTHR30545">
    <property type="entry name" value="SUGAR FERMENTATION STIMULATION PROTEIN A"/>
    <property type="match status" value="1"/>
</dbReference>
<dbReference type="STRING" id="1817772.A2527_07500"/>
<dbReference type="AlphaFoldDB" id="A0A1F6GB64"/>
<feature type="domain" description="Sugar fermentation stimulation protein C-terminal" evidence="1">
    <location>
        <begin position="83"/>
        <end position="211"/>
    </location>
</feature>
<sequence length="378" mass="43196">MKLYPKTVTAVFLKRPNRFLVVAKLQGQEVEAYLANPGRLLELLIPGCTLYLIPSPNPKAKQPWQAVAIEVEGEPVLLNTHQANHMAQWLINEGQVRELEGWRVLKREHKVGHSRFDLLLEKAGVQRLAEVKCVTLFSEKTAQFPDAPSKRAVKHLKELAQWAQQNPDAPKPLIIFLIQKKGLKQFLPDYHTDLEFAQTLLAVRPFLEILPLAVSLNIRMELSAKTELLPIPWEIIESEAKDKGSYLYLIKIDQPIEIPIGGLGVRGFPAGYYVYVGSAMNGVAKRLARHRLVRKKAHWHIDYLRRHAHHHHGLPILSTDQIECQLAQALDKLADLRFPSFGSSDCTCSSHLFGFFKDPLDLTAFWRLLFYFRTDRLF</sequence>
<dbReference type="CDD" id="cd10441">
    <property type="entry name" value="GIY-YIG_COG1833"/>
    <property type="match status" value="1"/>
</dbReference>
<dbReference type="InterPro" id="IPR040452">
    <property type="entry name" value="SfsA_C"/>
</dbReference>
<dbReference type="CDD" id="cd22359">
    <property type="entry name" value="SfsA-like_bacterial"/>
    <property type="match status" value="1"/>
</dbReference>
<gene>
    <name evidence="3" type="ORF">A2527_07500</name>
</gene>
<dbReference type="PANTHER" id="PTHR30545:SF2">
    <property type="entry name" value="SUGAR FERMENTATION STIMULATION PROTEIN A"/>
    <property type="match status" value="1"/>
</dbReference>
<dbReference type="EMBL" id="MFNE01000024">
    <property type="protein sequence ID" value="OGG95357.1"/>
    <property type="molecule type" value="Genomic_DNA"/>
</dbReference>
<comment type="caution">
    <text evidence="3">The sequence shown here is derived from an EMBL/GenBank/DDBJ whole genome shotgun (WGS) entry which is preliminary data.</text>
</comment>
<evidence type="ECO:0000259" key="2">
    <source>
        <dbReference type="Pfam" id="PF17746"/>
    </source>
</evidence>
<evidence type="ECO:0000313" key="3">
    <source>
        <dbReference type="EMBL" id="OGG95357.1"/>
    </source>
</evidence>
<protein>
    <recommendedName>
        <fullName evidence="5">DNA/RNA nuclease SfsA</fullName>
    </recommendedName>
</protein>
<name>A0A1F6GB64_9PROT</name>
<dbReference type="Pfam" id="PF01986">
    <property type="entry name" value="DUF123"/>
    <property type="match status" value="1"/>
</dbReference>
<dbReference type="InterPro" id="IPR005224">
    <property type="entry name" value="SfsA"/>
</dbReference>
<accession>A0A1F6GB64</accession>
<proteinExistence type="predicted"/>